<reference evidence="1 2" key="1">
    <citation type="journal article" date="2023" name="Science">
        <title>Complex scaffold remodeling in plant triterpene biosynthesis.</title>
        <authorList>
            <person name="De La Pena R."/>
            <person name="Hodgson H."/>
            <person name="Liu J.C."/>
            <person name="Stephenson M.J."/>
            <person name="Martin A.C."/>
            <person name="Owen C."/>
            <person name="Harkess A."/>
            <person name="Leebens-Mack J."/>
            <person name="Jimenez L.E."/>
            <person name="Osbourn A."/>
            <person name="Sattely E.S."/>
        </authorList>
    </citation>
    <scope>NUCLEOTIDE SEQUENCE [LARGE SCALE GENOMIC DNA]</scope>
    <source>
        <strain evidence="2">cv. JPN11</strain>
        <tissue evidence="1">Leaf</tissue>
    </source>
</reference>
<evidence type="ECO:0000313" key="2">
    <source>
        <dbReference type="Proteomes" id="UP001164539"/>
    </source>
</evidence>
<evidence type="ECO:0000313" key="1">
    <source>
        <dbReference type="EMBL" id="KAJ4722827.1"/>
    </source>
</evidence>
<name>A0ACC1YGA7_MELAZ</name>
<organism evidence="1 2">
    <name type="scientific">Melia azedarach</name>
    <name type="common">Chinaberry tree</name>
    <dbReference type="NCBI Taxonomy" id="155640"/>
    <lineage>
        <taxon>Eukaryota</taxon>
        <taxon>Viridiplantae</taxon>
        <taxon>Streptophyta</taxon>
        <taxon>Embryophyta</taxon>
        <taxon>Tracheophyta</taxon>
        <taxon>Spermatophyta</taxon>
        <taxon>Magnoliopsida</taxon>
        <taxon>eudicotyledons</taxon>
        <taxon>Gunneridae</taxon>
        <taxon>Pentapetalae</taxon>
        <taxon>rosids</taxon>
        <taxon>malvids</taxon>
        <taxon>Sapindales</taxon>
        <taxon>Meliaceae</taxon>
        <taxon>Melia</taxon>
    </lineage>
</organism>
<comment type="caution">
    <text evidence="1">The sequence shown here is derived from an EMBL/GenBank/DDBJ whole genome shotgun (WGS) entry which is preliminary data.</text>
</comment>
<keyword evidence="2" id="KW-1185">Reference proteome</keyword>
<protein>
    <submittedName>
        <fullName evidence="1">Haloacid dehalogenase-like hydrolase domain-containing protein</fullName>
    </submittedName>
</protein>
<proteinExistence type="predicted"/>
<accession>A0ACC1YGA7</accession>
<dbReference type="Proteomes" id="UP001164539">
    <property type="component" value="Chromosome 3"/>
</dbReference>
<sequence length="349" mass="39290">MIFPLISTENTFITITPKIPRVQETSVKPIFCSSFQNRNLNNTVNKLLKPTTKTSRVLNSQMVTTNSSQISLKKNSGGRGNEERIRFGQVGIKRILALNPFPFLSVPFFLSQSFLLFPPFFSVPNFTGMMSPPKKRLRGVVFDMDGTLIVPAIDFPAMHRAVLGDDNYKRLKEKNPTGIDILRHIESWSPEKQRQANKTITDFERQALDRLQLMPGAAELCGFLDSKKIRRGLITQNNKEAVDVFHDRFGIIFSPALSREFRPRKPDPAPILHICSTWGIKPSEVMMVGDSLRHDIACGKRAGAFTCLLDETGKYTATDFAKLNLQPDFKVSSLSELLSLLEANFDLNP</sequence>
<gene>
    <name evidence="1" type="ORF">OWV82_006266</name>
</gene>
<dbReference type="EMBL" id="CM051396">
    <property type="protein sequence ID" value="KAJ4722827.1"/>
    <property type="molecule type" value="Genomic_DNA"/>
</dbReference>